<proteinExistence type="inferred from homology"/>
<dbReference type="GO" id="GO:0005634">
    <property type="term" value="C:nucleus"/>
    <property type="evidence" value="ECO:0007669"/>
    <property type="project" value="UniProtKB-SubCell"/>
</dbReference>
<dbReference type="Pfam" id="PF00227">
    <property type="entry name" value="Proteasome"/>
    <property type="match status" value="1"/>
</dbReference>
<dbReference type="Gene3D" id="3.60.20.10">
    <property type="entry name" value="Glutamine Phosphoribosylpyrophosphate, subunit 1, domain 1"/>
    <property type="match status" value="1"/>
</dbReference>
<dbReference type="SUPFAM" id="SSF56235">
    <property type="entry name" value="N-terminal nucleophile aminohydrolases (Ntn hydrolases)"/>
    <property type="match status" value="1"/>
</dbReference>
<evidence type="ECO:0000256" key="1">
    <source>
        <dbReference type="ARBA" id="ARBA00022490"/>
    </source>
</evidence>
<dbReference type="GO" id="GO:0019773">
    <property type="term" value="C:proteasome core complex, alpha-subunit complex"/>
    <property type="evidence" value="ECO:0007669"/>
    <property type="project" value="UniProtKB-UniRule"/>
</dbReference>
<sequence>MSYDRALTVFSPDGHLFQVEYAQEAVKKGLAAVGVLGKNCIIIAVEKRSAQKLQDGRTIRKIVRVDEHAFLAFAGLSADARVLINKAQLECQRFRLNYEDVMDIDLLVRYIAQVQQRSTQSGGSRPFGVSTIVGGFNENGTAQLWKTDPSGMTSAWRAVAIGRHEQSVIDYMEKAYTPDMSRDACVHFAIKSLLEVVESGSKNIELLVLKFHQSEYIGEEELQKFVAAVEKEREEEAAKKKLQADQE</sequence>
<evidence type="ECO:0000313" key="6">
    <source>
        <dbReference type="EMBL" id="EPY25738.1"/>
    </source>
</evidence>
<evidence type="ECO:0000256" key="2">
    <source>
        <dbReference type="ARBA" id="ARBA00022942"/>
    </source>
</evidence>
<comment type="caution">
    <text evidence="7">The sequence shown here is derived from an EMBL/GenBank/DDBJ whole genome shotgun (WGS) entry which is preliminary data.</text>
</comment>
<dbReference type="InterPro" id="IPR001353">
    <property type="entry name" value="Proteasome_sua/b"/>
</dbReference>
<dbReference type="GO" id="GO:0006511">
    <property type="term" value="P:ubiquitin-dependent protein catabolic process"/>
    <property type="evidence" value="ECO:0007669"/>
    <property type="project" value="InterPro"/>
</dbReference>
<dbReference type="SMART" id="SM00948">
    <property type="entry name" value="Proteasome_A_N"/>
    <property type="match status" value="1"/>
</dbReference>
<keyword evidence="4" id="KW-0539">Nucleus</keyword>
<evidence type="ECO:0000256" key="4">
    <source>
        <dbReference type="RuleBase" id="RU000551"/>
    </source>
</evidence>
<dbReference type="EMBL" id="ATMH01006505">
    <property type="protein sequence ID" value="EPY25738.1"/>
    <property type="molecule type" value="Genomic_DNA"/>
</dbReference>
<feature type="domain" description="Proteasome alpha-type subunits" evidence="5">
    <location>
        <begin position="3"/>
        <end position="25"/>
    </location>
</feature>
<comment type="function">
    <text evidence="4">The proteasome is a multicatalytic proteinase complex which is characterized by its ability to cleave peptides with Arg, Phe, Tyr, Leu, and Glu adjacent to the leaving group at neutral or slightly basic pH.</text>
</comment>
<dbReference type="CDD" id="cd03755">
    <property type="entry name" value="proteasome_alpha_type_7"/>
    <property type="match status" value="1"/>
</dbReference>
<comment type="subunit">
    <text evidence="4">The 20S proteasome core is composed of 28 subunits that are arranged in four stacked rings, resulting in a barrel-shaped structure. The two end rings are each formed by seven alpha subunits, and the two central rings are each formed by seven beta subunits.</text>
</comment>
<dbReference type="PROSITE" id="PS51475">
    <property type="entry name" value="PROTEASOME_ALPHA_2"/>
    <property type="match status" value="1"/>
</dbReference>
<dbReference type="EMBL" id="ATMH01006117">
    <property type="protein sequence ID" value="EPY26713.1"/>
    <property type="molecule type" value="Genomic_DNA"/>
</dbReference>
<dbReference type="OrthoDB" id="431557at2759"/>
<reference evidence="7 9" key="1">
    <citation type="journal article" date="2013" name="PLoS ONE">
        <title>Predicting the Proteins of Angomonas deanei, Strigomonas culicis and Their Respective Endosymbionts Reveals New Aspects of the Trypanosomatidae Family.</title>
        <authorList>
            <person name="Motta M.C."/>
            <person name="Martins A.C."/>
            <person name="de Souza S.S."/>
            <person name="Catta-Preta C.M."/>
            <person name="Silva R."/>
            <person name="Klein C.C."/>
            <person name="de Almeida L.G."/>
            <person name="de Lima Cunha O."/>
            <person name="Ciapina L.P."/>
            <person name="Brocchi M."/>
            <person name="Colabardini A.C."/>
            <person name="de Araujo Lima B."/>
            <person name="Machado C.R."/>
            <person name="de Almeida Soares C.M."/>
            <person name="Probst C.M."/>
            <person name="de Menezes C.B."/>
            <person name="Thompson C.E."/>
            <person name="Bartholomeu D.C."/>
            <person name="Gradia D.F."/>
            <person name="Pavoni D.P."/>
            <person name="Grisard E.C."/>
            <person name="Fantinatti-Garboggini F."/>
            <person name="Marchini F.K."/>
            <person name="Rodrigues-Luiz G.F."/>
            <person name="Wagner G."/>
            <person name="Goldman G.H."/>
            <person name="Fietto J.L."/>
            <person name="Elias M.C."/>
            <person name="Goldman M.H."/>
            <person name="Sagot M.F."/>
            <person name="Pereira M."/>
            <person name="Stoco P.H."/>
            <person name="de Mendonca-Neto R.P."/>
            <person name="Teixeira S.M."/>
            <person name="Maciel T.E."/>
            <person name="de Oliveira Mendes T.A."/>
            <person name="Urmenyi T.P."/>
            <person name="de Souza W."/>
            <person name="Schenkman S."/>
            <person name="de Vasconcelos A.T."/>
        </authorList>
    </citation>
    <scope>NUCLEOTIDE SEQUENCE [LARGE SCALE GENOMIC DNA]</scope>
</reference>
<dbReference type="InterPro" id="IPR000426">
    <property type="entry name" value="Proteasome_asu_N"/>
</dbReference>
<dbReference type="PROSITE" id="PS00388">
    <property type="entry name" value="PROTEASOME_ALPHA_1"/>
    <property type="match status" value="1"/>
</dbReference>
<dbReference type="InterPro" id="IPR029055">
    <property type="entry name" value="Ntn_hydrolases_N"/>
</dbReference>
<comment type="similarity">
    <text evidence="3 4">Belongs to the peptidase T1A family.</text>
</comment>
<evidence type="ECO:0000259" key="5">
    <source>
        <dbReference type="PROSITE" id="PS00388"/>
    </source>
</evidence>
<dbReference type="NCBIfam" id="NF003075">
    <property type="entry name" value="PRK03996.1"/>
    <property type="match status" value="1"/>
</dbReference>
<dbReference type="InterPro" id="IPR023332">
    <property type="entry name" value="Proteasome_alpha-type"/>
</dbReference>
<dbReference type="Proteomes" id="UP000015354">
    <property type="component" value="Unassembled WGS sequence"/>
</dbReference>
<keyword evidence="1 4" id="KW-0963">Cytoplasm</keyword>
<protein>
    <recommendedName>
        <fullName evidence="4">Proteasome subunit alpha type</fullName>
    </recommendedName>
</protein>
<gene>
    <name evidence="8" type="ORF">STCU_00159</name>
    <name evidence="7" type="ORF">STCU_06117</name>
    <name evidence="6" type="ORF">STCU_06505</name>
</gene>
<organism evidence="7 9">
    <name type="scientific">Strigomonas culicis</name>
    <dbReference type="NCBI Taxonomy" id="28005"/>
    <lineage>
        <taxon>Eukaryota</taxon>
        <taxon>Discoba</taxon>
        <taxon>Euglenozoa</taxon>
        <taxon>Kinetoplastea</taxon>
        <taxon>Metakinetoplastina</taxon>
        <taxon>Trypanosomatida</taxon>
        <taxon>Trypanosomatidae</taxon>
        <taxon>Strigomonadinae</taxon>
        <taxon>Strigomonas</taxon>
    </lineage>
</organism>
<dbReference type="GO" id="GO:0005737">
    <property type="term" value="C:cytoplasm"/>
    <property type="evidence" value="ECO:0007669"/>
    <property type="project" value="UniProtKB-SubCell"/>
</dbReference>
<evidence type="ECO:0000313" key="9">
    <source>
        <dbReference type="Proteomes" id="UP000015354"/>
    </source>
</evidence>
<comment type="subcellular location">
    <subcellularLocation>
        <location evidence="4">Cytoplasm</location>
    </subcellularLocation>
    <subcellularLocation>
        <location evidence="4">Nucleus</location>
    </subcellularLocation>
</comment>
<dbReference type="AlphaFoldDB" id="S9UCR7"/>
<dbReference type="FunFam" id="3.60.20.10:FF:000004">
    <property type="entry name" value="Proteasome subunit alpha type-4"/>
    <property type="match status" value="1"/>
</dbReference>
<keyword evidence="9" id="KW-1185">Reference proteome</keyword>
<dbReference type="PANTHER" id="PTHR11599">
    <property type="entry name" value="PROTEASOME SUBUNIT ALPHA/BETA"/>
    <property type="match status" value="1"/>
</dbReference>
<evidence type="ECO:0000313" key="8">
    <source>
        <dbReference type="EMBL" id="EPY37138.1"/>
    </source>
</evidence>
<dbReference type="EMBL" id="ATMH01000159">
    <property type="protein sequence ID" value="EPY37138.1"/>
    <property type="molecule type" value="Genomic_DNA"/>
</dbReference>
<reference evidence="7" key="2">
    <citation type="submission" date="2013-03" db="EMBL/GenBank/DDBJ databases">
        <authorList>
            <person name="Motta M.C.M."/>
            <person name="Martins A.C.A."/>
            <person name="Preta C.M.C.C."/>
            <person name="Silva R."/>
            <person name="de Souza S.S."/>
            <person name="Klein C.C."/>
            <person name="de Almeida L.G.P."/>
            <person name="Cunha O.L."/>
            <person name="Colabardini A.C."/>
            <person name="Lima B.A."/>
            <person name="Machado C.R."/>
            <person name="Soares C.M.A."/>
            <person name="de Menezes C.B.A."/>
            <person name="Bartolomeu D.C."/>
            <person name="Grisard E.C."/>
            <person name="Fantinatti-Garboggini F."/>
            <person name="Rodrigues-Luiz G.F."/>
            <person name="Wagner G."/>
            <person name="Goldman G.H."/>
            <person name="Fietto J.L.R."/>
            <person name="Ciapina L.P."/>
            <person name="Brocchi M."/>
            <person name="Elias M.C."/>
            <person name="Goldman M.H.S."/>
            <person name="Sagot M.-F."/>
            <person name="Pereira M."/>
            <person name="Stoco P.H."/>
            <person name="Teixeira S.M.R."/>
            <person name="de Mendonca-Neto R.P."/>
            <person name="Maciel T.E.F."/>
            <person name="Mendes T.A.O."/>
            <person name="Urmenyi T.P."/>
            <person name="Teixeira M.M.G."/>
            <person name="de Camargo E.F.P."/>
            <person name="de Sousa W."/>
            <person name="Schenkman S."/>
            <person name="de Vasconcelos A.T.R."/>
        </authorList>
    </citation>
    <scope>NUCLEOTIDE SEQUENCE</scope>
</reference>
<keyword evidence="2 3" id="KW-0647">Proteasome</keyword>
<dbReference type="InterPro" id="IPR050115">
    <property type="entry name" value="Proteasome_alpha"/>
</dbReference>
<name>S9UCR7_9TRYP</name>
<evidence type="ECO:0000256" key="3">
    <source>
        <dbReference type="PROSITE-ProRule" id="PRU00808"/>
    </source>
</evidence>
<accession>S9UCR7</accession>
<dbReference type="Pfam" id="PF10584">
    <property type="entry name" value="Proteasome_A_N"/>
    <property type="match status" value="1"/>
</dbReference>
<evidence type="ECO:0000313" key="7">
    <source>
        <dbReference type="EMBL" id="EPY26713.1"/>
    </source>
</evidence>